<dbReference type="Proteomes" id="UP000679749">
    <property type="component" value="Unassembled WGS sequence"/>
</dbReference>
<accession>A0A942U895</accession>
<evidence type="ECO:0000256" key="1">
    <source>
        <dbReference type="ARBA" id="ARBA00023015"/>
    </source>
</evidence>
<keyword evidence="6" id="KW-1185">Reference proteome</keyword>
<dbReference type="Gene3D" id="1.10.10.10">
    <property type="entry name" value="Winged helix-like DNA-binding domain superfamily/Winged helix DNA-binding domain"/>
    <property type="match status" value="1"/>
</dbReference>
<keyword evidence="3" id="KW-0804">Transcription</keyword>
<dbReference type="SUPFAM" id="SSF46785">
    <property type="entry name" value="Winged helix' DNA-binding domain"/>
    <property type="match status" value="1"/>
</dbReference>
<evidence type="ECO:0000313" key="5">
    <source>
        <dbReference type="EMBL" id="MBS4214098.1"/>
    </source>
</evidence>
<dbReference type="Pfam" id="PF00392">
    <property type="entry name" value="GntR"/>
    <property type="match status" value="1"/>
</dbReference>
<dbReference type="GO" id="GO:0003677">
    <property type="term" value="F:DNA binding"/>
    <property type="evidence" value="ECO:0007669"/>
    <property type="project" value="UniProtKB-KW"/>
</dbReference>
<dbReference type="InterPro" id="IPR036388">
    <property type="entry name" value="WH-like_DNA-bd_sf"/>
</dbReference>
<dbReference type="InterPro" id="IPR036390">
    <property type="entry name" value="WH_DNA-bd_sf"/>
</dbReference>
<sequence>MIKIKLDERSRIPKYEQLVEEIKDLIFSKVIKSDEKMPSIRALSKEIMINPNTVQKS</sequence>
<feature type="domain" description="HTH gntR-type" evidence="4">
    <location>
        <begin position="14"/>
        <end position="56"/>
    </location>
</feature>
<dbReference type="PANTHER" id="PTHR38445">
    <property type="entry name" value="HTH-TYPE TRANSCRIPTIONAL REPRESSOR YTRA"/>
    <property type="match status" value="1"/>
</dbReference>
<dbReference type="InterPro" id="IPR000524">
    <property type="entry name" value="Tscrpt_reg_HTH_GntR"/>
</dbReference>
<dbReference type="RefSeq" id="WP_213118595.1">
    <property type="nucleotide sequence ID" value="NZ_JAGYPF010000003.1"/>
</dbReference>
<evidence type="ECO:0000256" key="3">
    <source>
        <dbReference type="ARBA" id="ARBA00023163"/>
    </source>
</evidence>
<dbReference type="GO" id="GO:0003700">
    <property type="term" value="F:DNA-binding transcription factor activity"/>
    <property type="evidence" value="ECO:0007669"/>
    <property type="project" value="InterPro"/>
</dbReference>
<evidence type="ECO:0000313" key="6">
    <source>
        <dbReference type="Proteomes" id="UP000679749"/>
    </source>
</evidence>
<organism evidence="5 6">
    <name type="scientific">Neobacillus rhizophilus</name>
    <dbReference type="NCBI Taxonomy" id="2833579"/>
    <lineage>
        <taxon>Bacteria</taxon>
        <taxon>Bacillati</taxon>
        <taxon>Bacillota</taxon>
        <taxon>Bacilli</taxon>
        <taxon>Bacillales</taxon>
        <taxon>Bacillaceae</taxon>
        <taxon>Neobacillus</taxon>
    </lineage>
</organism>
<comment type="caution">
    <text evidence="5">The sequence shown here is derived from an EMBL/GenBank/DDBJ whole genome shotgun (WGS) entry which is preliminary data.</text>
</comment>
<keyword evidence="1" id="KW-0805">Transcription regulation</keyword>
<protein>
    <submittedName>
        <fullName evidence="5">GntR family transcriptional regulator</fullName>
    </submittedName>
</protein>
<dbReference type="PANTHER" id="PTHR38445:SF9">
    <property type="entry name" value="HTH-TYPE TRANSCRIPTIONAL REPRESSOR YTRA"/>
    <property type="match status" value="1"/>
</dbReference>
<evidence type="ECO:0000256" key="2">
    <source>
        <dbReference type="ARBA" id="ARBA00023125"/>
    </source>
</evidence>
<dbReference type="EMBL" id="JAGYPF010000003">
    <property type="protein sequence ID" value="MBS4214098.1"/>
    <property type="molecule type" value="Genomic_DNA"/>
</dbReference>
<reference evidence="5" key="1">
    <citation type="submission" date="2021-05" db="EMBL/GenBank/DDBJ databases">
        <title>Novel Bacillus species.</title>
        <authorList>
            <person name="Liu G."/>
        </authorList>
    </citation>
    <scope>NUCLEOTIDE SEQUENCE</scope>
    <source>
        <strain evidence="5">FJAT-49825</strain>
    </source>
</reference>
<proteinExistence type="predicted"/>
<evidence type="ECO:0000259" key="4">
    <source>
        <dbReference type="Pfam" id="PF00392"/>
    </source>
</evidence>
<gene>
    <name evidence="5" type="ORF">KHA99_16715</name>
</gene>
<name>A0A942U895_9BACI</name>
<dbReference type="AlphaFoldDB" id="A0A942U895"/>
<keyword evidence="2" id="KW-0238">DNA-binding</keyword>